<protein>
    <submittedName>
        <fullName evidence="1">Uncharacterized protein</fullName>
    </submittedName>
</protein>
<evidence type="ECO:0000313" key="1">
    <source>
        <dbReference type="EMBL" id="KAK5953403.1"/>
    </source>
</evidence>
<comment type="caution">
    <text evidence="1">The sequence shown here is derived from an EMBL/GenBank/DDBJ whole genome shotgun (WGS) entry which is preliminary data.</text>
</comment>
<organism evidence="1 2">
    <name type="scientific">Knufia fluminis</name>
    <dbReference type="NCBI Taxonomy" id="191047"/>
    <lineage>
        <taxon>Eukaryota</taxon>
        <taxon>Fungi</taxon>
        <taxon>Dikarya</taxon>
        <taxon>Ascomycota</taxon>
        <taxon>Pezizomycotina</taxon>
        <taxon>Eurotiomycetes</taxon>
        <taxon>Chaetothyriomycetidae</taxon>
        <taxon>Chaetothyriales</taxon>
        <taxon>Trichomeriaceae</taxon>
        <taxon>Knufia</taxon>
    </lineage>
</organism>
<dbReference type="Proteomes" id="UP001316803">
    <property type="component" value="Unassembled WGS sequence"/>
</dbReference>
<dbReference type="AlphaFoldDB" id="A0AAN8EE49"/>
<gene>
    <name evidence="1" type="ORF">OHC33_005347</name>
</gene>
<accession>A0AAN8EE49</accession>
<reference evidence="1 2" key="1">
    <citation type="submission" date="2022-12" db="EMBL/GenBank/DDBJ databases">
        <title>Genomic features and morphological characterization of a novel Knufia sp. strain isolated from spacecraft assembly facility.</title>
        <authorList>
            <person name="Teixeira M."/>
            <person name="Chander A.M."/>
            <person name="Stajich J.E."/>
            <person name="Venkateswaran K."/>
        </authorList>
    </citation>
    <scope>NUCLEOTIDE SEQUENCE [LARGE SCALE GENOMIC DNA]</scope>
    <source>
        <strain evidence="1 2">FJI-L2-BK-P2</strain>
    </source>
</reference>
<evidence type="ECO:0000313" key="2">
    <source>
        <dbReference type="Proteomes" id="UP001316803"/>
    </source>
</evidence>
<name>A0AAN8EE49_9EURO</name>
<dbReference type="EMBL" id="JAKLMC020000011">
    <property type="protein sequence ID" value="KAK5953403.1"/>
    <property type="molecule type" value="Genomic_DNA"/>
</dbReference>
<sequence>MGESLGADGPAPSTEMGQGVRQFTLIDTFALSAMEFEARRPPNIVVAAGRERGFVRALLCSYDADSNRFSKESVLRMAATVLDRMPKMDEFKFTLISPVEATTV</sequence>
<proteinExistence type="predicted"/>
<keyword evidence="2" id="KW-1185">Reference proteome</keyword>